<dbReference type="AlphaFoldDB" id="A0A8H3FMG2"/>
<evidence type="ECO:0008006" key="5">
    <source>
        <dbReference type="Google" id="ProtNLM"/>
    </source>
</evidence>
<dbReference type="OrthoDB" id="2590011at2759"/>
<dbReference type="InterPro" id="IPR050936">
    <property type="entry name" value="AP-1-like"/>
</dbReference>
<organism evidence="3 4">
    <name type="scientific">Gomphillus americanus</name>
    <dbReference type="NCBI Taxonomy" id="1940652"/>
    <lineage>
        <taxon>Eukaryota</taxon>
        <taxon>Fungi</taxon>
        <taxon>Dikarya</taxon>
        <taxon>Ascomycota</taxon>
        <taxon>Pezizomycotina</taxon>
        <taxon>Lecanoromycetes</taxon>
        <taxon>OSLEUM clade</taxon>
        <taxon>Ostropomycetidae</taxon>
        <taxon>Ostropales</taxon>
        <taxon>Graphidaceae</taxon>
        <taxon>Gomphilloideae</taxon>
        <taxon>Gomphillus</taxon>
    </lineage>
</organism>
<dbReference type="PANTHER" id="PTHR40621">
    <property type="entry name" value="TRANSCRIPTION FACTOR KAPC-RELATED"/>
    <property type="match status" value="1"/>
</dbReference>
<dbReference type="Proteomes" id="UP000664169">
    <property type="component" value="Unassembled WGS sequence"/>
</dbReference>
<dbReference type="InterPro" id="IPR046347">
    <property type="entry name" value="bZIP_sf"/>
</dbReference>
<dbReference type="EMBL" id="CAJPDQ010000027">
    <property type="protein sequence ID" value="CAF9927288.1"/>
    <property type="molecule type" value="Genomic_DNA"/>
</dbReference>
<sequence length="295" mass="33143">MPVNAFRIFKPNSEKQAEDPVQRRRAQVRRAQRTYQERKNAYAKSLEDALSDSKAREAALCQKTEQLYNLLELLEDQIPVHLLDQYRHLASSRVPKPPASAIDFASETTFSSPNNLTSPGSVSHHHTPKPLPIPKEASVFTLQVASDTSVGWFHIGDFDESAVGMEFVLFLEKPCLGHIFGDPGTPHLASGHCLTASSQLLTISGNHDTIPTPDPLPISQTFPKVVLENLLRLASQVNVRSRDNDDDWEVTPIQAWDWLRQLAHFRQVEVSSLKRLANEMSRLAKCHGYVDCYRA</sequence>
<evidence type="ECO:0000256" key="2">
    <source>
        <dbReference type="ARBA" id="ARBA00023242"/>
    </source>
</evidence>
<protein>
    <recommendedName>
        <fullName evidence="5">BZIP domain-containing protein</fullName>
    </recommendedName>
</protein>
<dbReference type="GO" id="GO:0000976">
    <property type="term" value="F:transcription cis-regulatory region binding"/>
    <property type="evidence" value="ECO:0007669"/>
    <property type="project" value="InterPro"/>
</dbReference>
<comment type="caution">
    <text evidence="3">The sequence shown here is derived from an EMBL/GenBank/DDBJ whole genome shotgun (WGS) entry which is preliminary data.</text>
</comment>
<dbReference type="PANTHER" id="PTHR40621:SF6">
    <property type="entry name" value="AP-1-LIKE TRANSCRIPTION FACTOR YAP1-RELATED"/>
    <property type="match status" value="1"/>
</dbReference>
<reference evidence="3" key="1">
    <citation type="submission" date="2021-03" db="EMBL/GenBank/DDBJ databases">
        <authorList>
            <person name="Tagirdzhanova G."/>
        </authorList>
    </citation>
    <scope>NUCLEOTIDE SEQUENCE</scope>
</reference>
<keyword evidence="4" id="KW-1185">Reference proteome</keyword>
<dbReference type="GO" id="GO:0090575">
    <property type="term" value="C:RNA polymerase II transcription regulator complex"/>
    <property type="evidence" value="ECO:0007669"/>
    <property type="project" value="TreeGrafter"/>
</dbReference>
<dbReference type="SUPFAM" id="SSF57959">
    <property type="entry name" value="Leucine zipper domain"/>
    <property type="match status" value="1"/>
</dbReference>
<proteinExistence type="predicted"/>
<evidence type="ECO:0000313" key="3">
    <source>
        <dbReference type="EMBL" id="CAF9927288.1"/>
    </source>
</evidence>
<accession>A0A8H3FMG2</accession>
<name>A0A8H3FMG2_9LECA</name>
<gene>
    <name evidence="3" type="ORF">GOMPHAMPRED_004353</name>
</gene>
<dbReference type="Gene3D" id="1.20.5.170">
    <property type="match status" value="1"/>
</dbReference>
<evidence type="ECO:0000313" key="4">
    <source>
        <dbReference type="Proteomes" id="UP000664169"/>
    </source>
</evidence>
<comment type="subcellular location">
    <subcellularLocation>
        <location evidence="1">Nucleus</location>
    </subcellularLocation>
</comment>
<dbReference type="GO" id="GO:0001228">
    <property type="term" value="F:DNA-binding transcription activator activity, RNA polymerase II-specific"/>
    <property type="evidence" value="ECO:0007669"/>
    <property type="project" value="TreeGrafter"/>
</dbReference>
<keyword evidence="2" id="KW-0539">Nucleus</keyword>
<evidence type="ECO:0000256" key="1">
    <source>
        <dbReference type="ARBA" id="ARBA00004123"/>
    </source>
</evidence>